<keyword evidence="1" id="KW-0378">Hydrolase</keyword>
<dbReference type="SFLD" id="SFLDG01129">
    <property type="entry name" value="C1.5:_HAD__Beta-PGM__Phosphata"/>
    <property type="match status" value="1"/>
</dbReference>
<dbReference type="NCBIfam" id="TIGR01509">
    <property type="entry name" value="HAD-SF-IA-v3"/>
    <property type="match status" value="1"/>
</dbReference>
<dbReference type="InterPro" id="IPR023198">
    <property type="entry name" value="PGP-like_dom2"/>
</dbReference>
<protein>
    <submittedName>
        <fullName evidence="1">Putative hydrolase of the HAD superfamily</fullName>
    </submittedName>
</protein>
<evidence type="ECO:0000313" key="2">
    <source>
        <dbReference type="Proteomes" id="UP000199666"/>
    </source>
</evidence>
<name>A0A1I2WQT9_9SPHI</name>
<organism evidence="1 2">
    <name type="scientific">Pedobacter insulae</name>
    <dbReference type="NCBI Taxonomy" id="414048"/>
    <lineage>
        <taxon>Bacteria</taxon>
        <taxon>Pseudomonadati</taxon>
        <taxon>Bacteroidota</taxon>
        <taxon>Sphingobacteriia</taxon>
        <taxon>Sphingobacteriales</taxon>
        <taxon>Sphingobacteriaceae</taxon>
        <taxon>Pedobacter</taxon>
    </lineage>
</organism>
<dbReference type="Gene3D" id="1.10.150.240">
    <property type="entry name" value="Putative phosphatase, domain 2"/>
    <property type="match status" value="1"/>
</dbReference>
<proteinExistence type="predicted"/>
<dbReference type="PANTHER" id="PTHR43611:SF3">
    <property type="entry name" value="FLAVIN MONONUCLEOTIDE HYDROLASE 1, CHLOROPLATIC"/>
    <property type="match status" value="1"/>
</dbReference>
<dbReference type="Gene3D" id="3.40.50.1000">
    <property type="entry name" value="HAD superfamily/HAD-like"/>
    <property type="match status" value="1"/>
</dbReference>
<dbReference type="InterPro" id="IPR006439">
    <property type="entry name" value="HAD-SF_hydro_IA"/>
</dbReference>
<dbReference type="Pfam" id="PF13419">
    <property type="entry name" value="HAD_2"/>
    <property type="match status" value="1"/>
</dbReference>
<dbReference type="PANTHER" id="PTHR43611">
    <property type="entry name" value="ALPHA-D-GLUCOSE 1-PHOSPHATE PHOSPHATASE"/>
    <property type="match status" value="1"/>
</dbReference>
<dbReference type="AlphaFoldDB" id="A0A1I2WQT9"/>
<dbReference type="InterPro" id="IPR041492">
    <property type="entry name" value="HAD_2"/>
</dbReference>
<dbReference type="STRING" id="414048.SAMN04489864_104218"/>
<dbReference type="SUPFAM" id="SSF56784">
    <property type="entry name" value="HAD-like"/>
    <property type="match status" value="1"/>
</dbReference>
<dbReference type="SFLD" id="SFLDS00003">
    <property type="entry name" value="Haloacid_Dehalogenase"/>
    <property type="match status" value="1"/>
</dbReference>
<reference evidence="1 2" key="1">
    <citation type="submission" date="2016-10" db="EMBL/GenBank/DDBJ databases">
        <authorList>
            <person name="de Groot N.N."/>
        </authorList>
    </citation>
    <scope>NUCLEOTIDE SEQUENCE [LARGE SCALE GENOMIC DNA]</scope>
    <source>
        <strain evidence="1 2">DSM 18684</strain>
    </source>
</reference>
<gene>
    <name evidence="1" type="ORF">SAMN04489864_104218</name>
</gene>
<dbReference type="InterPro" id="IPR036412">
    <property type="entry name" value="HAD-like_sf"/>
</dbReference>
<dbReference type="GO" id="GO:0016787">
    <property type="term" value="F:hydrolase activity"/>
    <property type="evidence" value="ECO:0007669"/>
    <property type="project" value="UniProtKB-KW"/>
</dbReference>
<dbReference type="CDD" id="cd02603">
    <property type="entry name" value="HAD_sEH-N_like"/>
    <property type="match status" value="1"/>
</dbReference>
<sequence>MNPLTLINQITEINQKPIFAVNMNNIKNIIFDYGNVIFEINFTRAQQAFERLGINNVERFFAHKSHNPLFDDFETATITPLQFREGIRAAASNIKLKDEDIDDAWNSLLIGVSGNNHEVLMEVKNKYRTFLLSNNNEIHYNWITNYLKTTFEIENYDNLFEKAYFSQQMRLRKPNLPIFEQVIKENNLNPKETLFIDDSPQHIEGAKNAGLRTLLMDVHPEKLKEFLIHHHLL</sequence>
<dbReference type="Proteomes" id="UP000199666">
    <property type="component" value="Unassembled WGS sequence"/>
</dbReference>
<accession>A0A1I2WQT9</accession>
<dbReference type="EMBL" id="FOPP01000004">
    <property type="protein sequence ID" value="SFH03542.1"/>
    <property type="molecule type" value="Genomic_DNA"/>
</dbReference>
<keyword evidence="2" id="KW-1185">Reference proteome</keyword>
<evidence type="ECO:0000313" key="1">
    <source>
        <dbReference type="EMBL" id="SFH03542.1"/>
    </source>
</evidence>
<dbReference type="InterPro" id="IPR023214">
    <property type="entry name" value="HAD_sf"/>
</dbReference>